<dbReference type="Gene3D" id="1.10.510.10">
    <property type="entry name" value="Transferase(Phosphotransferase) domain 1"/>
    <property type="match status" value="2"/>
</dbReference>
<evidence type="ECO:0000256" key="1">
    <source>
        <dbReference type="ARBA" id="ARBA00022679"/>
    </source>
</evidence>
<evidence type="ECO:0000256" key="2">
    <source>
        <dbReference type="ARBA" id="ARBA00022741"/>
    </source>
</evidence>
<feature type="region of interest" description="Disordered" evidence="5">
    <location>
        <begin position="321"/>
        <end position="380"/>
    </location>
</feature>
<keyword evidence="1" id="KW-0808">Transferase</keyword>
<dbReference type="InterPro" id="IPR020635">
    <property type="entry name" value="Tyr_kinase_cat_dom"/>
</dbReference>
<protein>
    <recommendedName>
        <fullName evidence="6">Tyrosine-protein kinase catalytic domain-containing protein</fullName>
    </recommendedName>
</protein>
<dbReference type="InterPro" id="IPR011009">
    <property type="entry name" value="Kinase-like_dom_sf"/>
</dbReference>
<reference evidence="7" key="1">
    <citation type="submission" date="2020-07" db="EMBL/GenBank/DDBJ databases">
        <authorList>
            <person name="Lin J."/>
        </authorList>
    </citation>
    <scope>NUCLEOTIDE SEQUENCE</scope>
</reference>
<keyword evidence="3" id="KW-0418">Kinase</keyword>
<keyword evidence="4" id="KW-0067">ATP-binding</keyword>
<evidence type="ECO:0000256" key="3">
    <source>
        <dbReference type="ARBA" id="ARBA00022777"/>
    </source>
</evidence>
<feature type="domain" description="Tyrosine-protein kinase catalytic" evidence="6">
    <location>
        <begin position="30"/>
        <end position="316"/>
    </location>
</feature>
<feature type="compositionally biased region" description="Low complexity" evidence="5">
    <location>
        <begin position="348"/>
        <end position="370"/>
    </location>
</feature>
<evidence type="ECO:0000259" key="6">
    <source>
        <dbReference type="SMART" id="SM00219"/>
    </source>
</evidence>
<dbReference type="GO" id="GO:0005524">
    <property type="term" value="F:ATP binding"/>
    <property type="evidence" value="ECO:0007669"/>
    <property type="project" value="UniProtKB-KW"/>
</dbReference>
<feature type="region of interest" description="Disordered" evidence="5">
    <location>
        <begin position="186"/>
        <end position="208"/>
    </location>
</feature>
<dbReference type="Pfam" id="PF07714">
    <property type="entry name" value="PK_Tyr_Ser-Thr"/>
    <property type="match status" value="2"/>
</dbReference>
<evidence type="ECO:0000313" key="7">
    <source>
        <dbReference type="EMBL" id="CAD1826513.1"/>
    </source>
</evidence>
<gene>
    <name evidence="7" type="ORF">CB5_LOCUS9724</name>
</gene>
<dbReference type="PANTHER" id="PTHR47973">
    <property type="entry name" value="CYSTEINE-RICH RECEPTOR-LIKE PROTEIN KINASE 3"/>
    <property type="match status" value="1"/>
</dbReference>
<evidence type="ECO:0000256" key="5">
    <source>
        <dbReference type="SAM" id="MobiDB-lite"/>
    </source>
</evidence>
<dbReference type="EMBL" id="LR862145">
    <property type="protein sequence ID" value="CAD1826513.1"/>
    <property type="molecule type" value="Genomic_DNA"/>
</dbReference>
<keyword evidence="2" id="KW-0547">Nucleotide-binding</keyword>
<dbReference type="AlphaFoldDB" id="A0A6V7P6N4"/>
<dbReference type="SMART" id="SM00219">
    <property type="entry name" value="TyrKc"/>
    <property type="match status" value="1"/>
</dbReference>
<name>A0A6V7P6N4_ANACO</name>
<dbReference type="InterPro" id="IPR052059">
    <property type="entry name" value="CR_Ser/Thr_kinase"/>
</dbReference>
<sequence>MPKPLKFLENLMKPFRRRRDREAEEDLEAIAAKEQKVFRYETLAAATRASARSRSWARAASALSTRGGGEAAGNGSRQGAKEFTNEAMLLSRVQHKNVVNLYGYCTHGNDKLLVYEYVPNESLDKLLFAEPEGRGARSWTGGGGTRWWWGWRGGCCTCTRTRTRPSSTATSRRATCCWTIAGPPRSPTSAWPASSGGPHPRQHPRRRHQRLHGPEYLMHGALSTKADVFSFGVLLLELVSGRKNSSFIPLADADADTLLEWAWKLHRRGQSLDLMDPALRTTAVPEQVKMCVHVGLLCTQADPKLRPDMKRVVVILSKKPSTLEDPTRPGVPGSRYRRRALGPGGSRYSGESSSSMTSPLRLPLPRSQPSRLPPPRPQPSRLLLMPTTWQQSHAPVLEATANLRIKKSEIIYIQIKEREIMLSILFIFLLYHIRRK</sequence>
<dbReference type="GO" id="GO:0004713">
    <property type="term" value="F:protein tyrosine kinase activity"/>
    <property type="evidence" value="ECO:0007669"/>
    <property type="project" value="InterPro"/>
</dbReference>
<organism evidence="7">
    <name type="scientific">Ananas comosus var. bracteatus</name>
    <name type="common">red pineapple</name>
    <dbReference type="NCBI Taxonomy" id="296719"/>
    <lineage>
        <taxon>Eukaryota</taxon>
        <taxon>Viridiplantae</taxon>
        <taxon>Streptophyta</taxon>
        <taxon>Embryophyta</taxon>
        <taxon>Tracheophyta</taxon>
        <taxon>Spermatophyta</taxon>
        <taxon>Magnoliopsida</taxon>
        <taxon>Liliopsida</taxon>
        <taxon>Poales</taxon>
        <taxon>Bromeliaceae</taxon>
        <taxon>Bromelioideae</taxon>
        <taxon>Ananas</taxon>
    </lineage>
</organism>
<proteinExistence type="predicted"/>
<evidence type="ECO:0000256" key="4">
    <source>
        <dbReference type="ARBA" id="ARBA00022840"/>
    </source>
</evidence>
<dbReference type="SUPFAM" id="SSF56112">
    <property type="entry name" value="Protein kinase-like (PK-like)"/>
    <property type="match status" value="2"/>
</dbReference>
<dbReference type="InterPro" id="IPR001245">
    <property type="entry name" value="Ser-Thr/Tyr_kinase_cat_dom"/>
</dbReference>
<accession>A0A6V7P6N4</accession>